<evidence type="ECO:0000256" key="1">
    <source>
        <dbReference type="PROSITE-ProRule" id="PRU00047"/>
    </source>
</evidence>
<feature type="compositionally biased region" description="Low complexity" evidence="3">
    <location>
        <begin position="1262"/>
        <end position="1271"/>
    </location>
</feature>
<feature type="region of interest" description="Disordered" evidence="3">
    <location>
        <begin position="1213"/>
        <end position="1359"/>
    </location>
</feature>
<keyword evidence="9" id="KW-1185">Reference proteome</keyword>
<evidence type="ECO:0000259" key="6">
    <source>
        <dbReference type="PROSITE" id="PS50994"/>
    </source>
</evidence>
<dbReference type="PROSITE" id="PS50994">
    <property type="entry name" value="INTEGRASE"/>
    <property type="match status" value="1"/>
</dbReference>
<keyword evidence="1" id="KW-0863">Zinc-finger</keyword>
<dbReference type="InterPro" id="IPR001878">
    <property type="entry name" value="Znf_CCHC"/>
</dbReference>
<dbReference type="EMBL" id="CAXAMN010021529">
    <property type="protein sequence ID" value="CAK9060521.1"/>
    <property type="molecule type" value="Genomic_DNA"/>
</dbReference>
<dbReference type="SMART" id="SM00343">
    <property type="entry name" value="ZnF_C2HC"/>
    <property type="match status" value="1"/>
</dbReference>
<dbReference type="PANTHER" id="PTHR46573">
    <property type="entry name" value="WD REPEAT, SAM AND U-BOX DOMAIN-CONTAINING PROTEIN 1"/>
    <property type="match status" value="1"/>
</dbReference>
<proteinExistence type="predicted"/>
<evidence type="ECO:0000259" key="7">
    <source>
        <dbReference type="PROSITE" id="PS51698"/>
    </source>
</evidence>
<feature type="region of interest" description="Disordered" evidence="3">
    <location>
        <begin position="1133"/>
        <end position="1153"/>
    </location>
</feature>
<feature type="compositionally biased region" description="Basic and acidic residues" evidence="3">
    <location>
        <begin position="1235"/>
        <end position="1252"/>
    </location>
</feature>
<feature type="compositionally biased region" description="Low complexity" evidence="3">
    <location>
        <begin position="1488"/>
        <end position="1501"/>
    </location>
</feature>
<dbReference type="InterPro" id="IPR013083">
    <property type="entry name" value="Znf_RING/FYVE/PHD"/>
</dbReference>
<dbReference type="PANTHER" id="PTHR46573:SF1">
    <property type="entry name" value="WD REPEAT, SAM AND U-BOX DOMAIN-CONTAINING PROTEIN 1"/>
    <property type="match status" value="1"/>
</dbReference>
<dbReference type="InterPro" id="IPR036397">
    <property type="entry name" value="RNaseH_sf"/>
</dbReference>
<feature type="domain" description="CCHC-type" evidence="5">
    <location>
        <begin position="289"/>
        <end position="305"/>
    </location>
</feature>
<feature type="compositionally biased region" description="Acidic residues" evidence="3">
    <location>
        <begin position="1285"/>
        <end position="1295"/>
    </location>
</feature>
<dbReference type="Gene3D" id="3.30.40.10">
    <property type="entry name" value="Zinc/RING finger domain, C3HC4 (zinc finger)"/>
    <property type="match status" value="1"/>
</dbReference>
<evidence type="ECO:0000256" key="4">
    <source>
        <dbReference type="SAM" id="Phobius"/>
    </source>
</evidence>
<dbReference type="Pfam" id="PF00098">
    <property type="entry name" value="zf-CCHC"/>
    <property type="match status" value="1"/>
</dbReference>
<dbReference type="Gene3D" id="3.30.420.10">
    <property type="entry name" value="Ribonuclease H-like superfamily/Ribonuclease H"/>
    <property type="match status" value="1"/>
</dbReference>
<dbReference type="InterPro" id="IPR001584">
    <property type="entry name" value="Integrase_cat-core"/>
</dbReference>
<accession>A0ABP0NA44</accession>
<keyword evidence="2" id="KW-0175">Coiled coil</keyword>
<name>A0ABP0NA44_9DINO</name>
<reference evidence="8 9" key="1">
    <citation type="submission" date="2024-02" db="EMBL/GenBank/DDBJ databases">
        <authorList>
            <person name="Chen Y."/>
            <person name="Shah S."/>
            <person name="Dougan E. K."/>
            <person name="Thang M."/>
            <person name="Chan C."/>
        </authorList>
    </citation>
    <scope>NUCLEOTIDE SEQUENCE [LARGE SCALE GENOMIC DNA]</scope>
</reference>
<comment type="caution">
    <text evidence="8">The sequence shown here is derived from an EMBL/GenBank/DDBJ whole genome shotgun (WGS) entry which is preliminary data.</text>
</comment>
<keyword evidence="4" id="KW-0812">Transmembrane</keyword>
<feature type="transmembrane region" description="Helical" evidence="4">
    <location>
        <begin position="1624"/>
        <end position="1642"/>
    </location>
</feature>
<dbReference type="SMART" id="SM00504">
    <property type="entry name" value="Ubox"/>
    <property type="match status" value="1"/>
</dbReference>
<feature type="coiled-coil region" evidence="2">
    <location>
        <begin position="750"/>
        <end position="785"/>
    </location>
</feature>
<gene>
    <name evidence="8" type="ORF">CCMP2556_LOCUS29775</name>
</gene>
<sequence length="1645" mass="185463">MRTTRTVVSIPRQTSLHLAWTGMKARVPRNITWMFHIEGHDQATEEFEGFHDGMAQLAVEEMDFDEIANEDGVKNIMARLREFFLPHLEVSLPRAFETAVYGRPRQSTEGFPEFIARMEKAFSRLTKEGVELPDGATGYILYRQASLSEPQEQRLLMWCDGKYDKMSIVKALRKLDKVVKEKSNSKGTYLMDIDDAVENDTYLQAEDEDGDGEEFIYVAEGDLDGAYTEEEMMEALASYREIRDALKNQRNGRGFYNRENFKGKGFGQSKGKGKGKHRVHIEQLKLRTRCWSCGALGHLSRECTSKGSEKGKHQSNGAPAGSSAASTKTGFFIVQDEGDLAHSSECFPGDSAGSAKETFWLRQFVEERKQALRLTESSPARSAYKAASSDSQFCGITTNSEVGVVDTAAEGGLVGINALQRLEHRLHDHGLAIKWVPKKSLAKGIGGQAQVVGVAMIPLGIGGICGLLEVTVVEGEVPLLLPVKLLKHMKVILDFIKYKFILPDEGLELNMSETPSGHVTIDILHFPPDGFAVPANQPLPRPSRDSSPPPTIMADLMGRMGKLMGASLGAPQEKKDVTMKGQARRPKLAIRNWRVMLDKIFVMLAFVERQSIVQEWFPAQSPSGPFAPPSRQDGDSLEAIYSEVITKAKPLTPLKSKEAPTTAASSCIHPKAQLRGGGNKSASYIMCKMCHSRWESPLTATEIKEDLKKNKKGLLSQSPMANVKEEMKKKMGGETSSTTSSASAPTEKVILELQKYLNQEKEENQAEQEAMWKELQQQKLELREKEIKMEAMFHSVMKKNEEEKESPPKIERPWEEDRLCHCGTLAIKLRRMLEDRPEERQFWTCRFGQCEFFEWGKTITHQVKPPTEMSFALVKSEGEVPGEGVKVAEKEWKEEEGLVPLREERTVRIQAWLSSQAKLEDEFGVEKETQLNQRQRKQVMKGLKKQLKKDGGHEEEILSVLVLVTDAGREFSSQLMQMAASHGIVTQTIAAKAPWQNGRTERHGQHFKELLEKAREEAVITSKEELELLMQEVEMTKNRFSNRSGFSPVQRQIGQWPRVPSSLLGDDVIDPGLMNGAVVDDMERLHEMRRLAQKAFVEHNAKEALKRVERGRTRAPQEFTAGDYVFVYRVPRQKKRKHEGGQPSHERSPNKATWIGPGTVIAVDGASLWVSMYGELWRVAREQCRPATNVEKQGIEEVMRSCKELVEEFKRSSHRKGYKDLRGERWPEDDEDEEGGLKEEGEDLEAKRRRVEEEEVEEEGYTPTEPITTPRSRSRSPRDRAPSSWEDEPEEEREEDETRSQQRKREEQEEDASRKKKKEEEDEGYQRSLQESIKERGHWTGCHPSLDLSDGSPTEAQSTHTFKNGLGDLLWMKVLFKELEIEKFNMCEWASTMSKERTVALAKDDSGCLRECLAIVDAKSLYDYLSEIRWVDHPAMIADPLTKVKGSCQPLIDLLEKGEFSISAEETPTVEDLVDRPAKMRKVEEPGGEPSAPSVPSGSPAKGISRDSEKMILRMSQKGLSPEMIADVLNVEAAEIMKTLELMQCGAQDSHTGGQVGEHGLTSLVKRLMVDPPDLCCPISHALMEDPVVAADGFHYDRSCIKDWLQQSANAKSPSTGLIMKSKVLWMNFVIYLDFFLAIGWVKMR</sequence>
<keyword evidence="1" id="KW-0862">Zinc</keyword>
<evidence type="ECO:0000256" key="3">
    <source>
        <dbReference type="SAM" id="MobiDB-lite"/>
    </source>
</evidence>
<evidence type="ECO:0000313" key="8">
    <source>
        <dbReference type="EMBL" id="CAK9060521.1"/>
    </source>
</evidence>
<evidence type="ECO:0000259" key="5">
    <source>
        <dbReference type="PROSITE" id="PS50158"/>
    </source>
</evidence>
<dbReference type="SUPFAM" id="SSF53098">
    <property type="entry name" value="Ribonuclease H-like"/>
    <property type="match status" value="1"/>
</dbReference>
<evidence type="ECO:0000256" key="2">
    <source>
        <dbReference type="SAM" id="Coils"/>
    </source>
</evidence>
<protein>
    <recommendedName>
        <fullName evidence="10">RING-type E3 ubiquitin transferase</fullName>
    </recommendedName>
</protein>
<feature type="compositionally biased region" description="Low complexity" evidence="3">
    <location>
        <begin position="315"/>
        <end position="325"/>
    </location>
</feature>
<evidence type="ECO:0008006" key="10">
    <source>
        <dbReference type="Google" id="ProtNLM"/>
    </source>
</evidence>
<dbReference type="PROSITE" id="PS50158">
    <property type="entry name" value="ZF_CCHC"/>
    <property type="match status" value="1"/>
</dbReference>
<dbReference type="InterPro" id="IPR052085">
    <property type="entry name" value="WD-SAM-U-box"/>
</dbReference>
<dbReference type="SUPFAM" id="SSF57850">
    <property type="entry name" value="RING/U-box"/>
    <property type="match status" value="1"/>
</dbReference>
<feature type="compositionally biased region" description="Basic and acidic residues" evidence="3">
    <location>
        <begin position="1296"/>
        <end position="1313"/>
    </location>
</feature>
<feature type="region of interest" description="Disordered" evidence="3">
    <location>
        <begin position="1480"/>
        <end position="1505"/>
    </location>
</feature>
<dbReference type="CDD" id="cd16655">
    <property type="entry name" value="RING-Ubox_WDSUB1-like"/>
    <property type="match status" value="1"/>
</dbReference>
<dbReference type="InterPro" id="IPR012337">
    <property type="entry name" value="RNaseH-like_sf"/>
</dbReference>
<feature type="domain" description="Integrase catalytic" evidence="6">
    <location>
        <begin position="877"/>
        <end position="1056"/>
    </location>
</feature>
<keyword evidence="4" id="KW-1133">Transmembrane helix</keyword>
<feature type="region of interest" description="Disordered" evidence="3">
    <location>
        <begin position="304"/>
        <end position="325"/>
    </location>
</feature>
<dbReference type="Pfam" id="PF04564">
    <property type="entry name" value="U-box"/>
    <property type="match status" value="1"/>
</dbReference>
<organism evidence="8 9">
    <name type="scientific">Durusdinium trenchii</name>
    <dbReference type="NCBI Taxonomy" id="1381693"/>
    <lineage>
        <taxon>Eukaryota</taxon>
        <taxon>Sar</taxon>
        <taxon>Alveolata</taxon>
        <taxon>Dinophyceae</taxon>
        <taxon>Suessiales</taxon>
        <taxon>Symbiodiniaceae</taxon>
        <taxon>Durusdinium</taxon>
    </lineage>
</organism>
<dbReference type="Proteomes" id="UP001642484">
    <property type="component" value="Unassembled WGS sequence"/>
</dbReference>
<evidence type="ECO:0000313" key="9">
    <source>
        <dbReference type="Proteomes" id="UP001642484"/>
    </source>
</evidence>
<keyword evidence="4" id="KW-0472">Membrane</keyword>
<keyword evidence="1" id="KW-0479">Metal-binding</keyword>
<feature type="domain" description="U-box" evidence="7">
    <location>
        <begin position="1570"/>
        <end position="1625"/>
    </location>
</feature>
<dbReference type="PROSITE" id="PS51698">
    <property type="entry name" value="U_BOX"/>
    <property type="match status" value="1"/>
</dbReference>
<dbReference type="InterPro" id="IPR003613">
    <property type="entry name" value="Ubox_domain"/>
</dbReference>